<dbReference type="OrthoDB" id="5876982at2759"/>
<dbReference type="HOGENOM" id="CLU_1497608_0_0_1"/>
<evidence type="ECO:0000313" key="3">
    <source>
        <dbReference type="EMBL" id="EFP00242.1"/>
    </source>
</evidence>
<name>E3LKK7_CAERE</name>
<protein>
    <submittedName>
        <fullName evidence="3">Uncharacterized protein</fullName>
    </submittedName>
</protein>
<organism evidence="4">
    <name type="scientific">Caenorhabditis remanei</name>
    <name type="common">Caenorhabditis vulgaris</name>
    <dbReference type="NCBI Taxonomy" id="31234"/>
    <lineage>
        <taxon>Eukaryota</taxon>
        <taxon>Metazoa</taxon>
        <taxon>Ecdysozoa</taxon>
        <taxon>Nematoda</taxon>
        <taxon>Chromadorea</taxon>
        <taxon>Rhabditida</taxon>
        <taxon>Rhabditina</taxon>
        <taxon>Rhabditomorpha</taxon>
        <taxon>Rhabditoidea</taxon>
        <taxon>Rhabditidae</taxon>
        <taxon>Peloderinae</taxon>
        <taxon>Caenorhabditis</taxon>
    </lineage>
</organism>
<dbReference type="Proteomes" id="UP000008281">
    <property type="component" value="Unassembled WGS sequence"/>
</dbReference>
<keyword evidence="1" id="KW-0175">Coiled coil</keyword>
<keyword evidence="4" id="KW-1185">Reference proteome</keyword>
<feature type="coiled-coil region" evidence="1">
    <location>
        <begin position="43"/>
        <end position="70"/>
    </location>
</feature>
<accession>E3LKK7</accession>
<evidence type="ECO:0000256" key="1">
    <source>
        <dbReference type="SAM" id="Coils"/>
    </source>
</evidence>
<feature type="compositionally biased region" description="Acidic residues" evidence="2">
    <location>
        <begin position="19"/>
        <end position="35"/>
    </location>
</feature>
<feature type="region of interest" description="Disordered" evidence="2">
    <location>
        <begin position="156"/>
        <end position="180"/>
    </location>
</feature>
<dbReference type="FunCoup" id="E3LKK7">
    <property type="interactions" value="1080"/>
</dbReference>
<dbReference type="EMBL" id="DS268410">
    <property type="protein sequence ID" value="EFP00242.1"/>
    <property type="molecule type" value="Genomic_DNA"/>
</dbReference>
<dbReference type="STRING" id="31234.E3LKK7"/>
<feature type="compositionally biased region" description="Basic residues" evidence="2">
    <location>
        <begin position="165"/>
        <end position="180"/>
    </location>
</feature>
<dbReference type="eggNOG" id="ENOG502R25S">
    <property type="taxonomic scope" value="Eukaryota"/>
</dbReference>
<dbReference type="AlphaFoldDB" id="E3LKK7"/>
<reference evidence="3" key="1">
    <citation type="submission" date="2007-07" db="EMBL/GenBank/DDBJ databases">
        <title>PCAP assembly of the Caenorhabditis remanei genome.</title>
        <authorList>
            <consortium name="The Caenorhabditis remanei Sequencing Consortium"/>
            <person name="Wilson R.K."/>
        </authorList>
    </citation>
    <scope>NUCLEOTIDE SEQUENCE [LARGE SCALE GENOMIC DNA]</scope>
    <source>
        <strain evidence="3">PB4641</strain>
    </source>
</reference>
<evidence type="ECO:0000313" key="4">
    <source>
        <dbReference type="Proteomes" id="UP000008281"/>
    </source>
</evidence>
<proteinExistence type="predicted"/>
<dbReference type="OMA" id="AETWING"/>
<sequence>MDDCSASYDPKKVKKEVLEYEEGDEEEVEEEESDSEGSSAQALRYYEDVMKDLNVDMDDLEETIKNYGTDAETWINGQAVRNVSQVHANNPWTRNKAAKETTKYKQMLLAQKRKAIQQFHEMAFTNDFRLNPGRSAKTKVAHCGYKEEEDSDIEVIKVVPGEHKSKSKKKNKKKSKNGRK</sequence>
<evidence type="ECO:0000256" key="2">
    <source>
        <dbReference type="SAM" id="MobiDB-lite"/>
    </source>
</evidence>
<feature type="region of interest" description="Disordered" evidence="2">
    <location>
        <begin position="1"/>
        <end position="41"/>
    </location>
</feature>
<gene>
    <name evidence="3" type="ORF">CRE_18646</name>
</gene>
<feature type="compositionally biased region" description="Basic and acidic residues" evidence="2">
    <location>
        <begin position="9"/>
        <end position="18"/>
    </location>
</feature>